<dbReference type="InterPro" id="IPR050541">
    <property type="entry name" value="LRR_TM_domain-containing"/>
</dbReference>
<dbReference type="Pfam" id="PF13855">
    <property type="entry name" value="LRR_8"/>
    <property type="match status" value="1"/>
</dbReference>
<keyword evidence="4" id="KW-0472">Membrane</keyword>
<reference evidence="7 8" key="1">
    <citation type="submission" date="2024-11" db="EMBL/GenBank/DDBJ databases">
        <title>Adaptive evolution of stress response genes in parasites aligns with host niche diversity.</title>
        <authorList>
            <person name="Hahn C."/>
            <person name="Resl P."/>
        </authorList>
    </citation>
    <scope>NUCLEOTIDE SEQUENCE [LARGE SCALE GENOMIC DNA]</scope>
    <source>
        <strain evidence="7">EGGRZ-B1_66</strain>
        <tissue evidence="7">Body</tissue>
    </source>
</reference>
<accession>A0ABD2QIF1</accession>
<dbReference type="InterPro" id="IPR007110">
    <property type="entry name" value="Ig-like_dom"/>
</dbReference>
<protein>
    <submittedName>
        <fullName evidence="7">Leucine-rich repeat and fibronectin type-III domain-containing protein 5</fullName>
    </submittedName>
</protein>
<organism evidence="7 8">
    <name type="scientific">Cichlidogyrus casuarinus</name>
    <dbReference type="NCBI Taxonomy" id="1844966"/>
    <lineage>
        <taxon>Eukaryota</taxon>
        <taxon>Metazoa</taxon>
        <taxon>Spiralia</taxon>
        <taxon>Lophotrochozoa</taxon>
        <taxon>Platyhelminthes</taxon>
        <taxon>Monogenea</taxon>
        <taxon>Monopisthocotylea</taxon>
        <taxon>Dactylogyridea</taxon>
        <taxon>Ancyrocephalidae</taxon>
        <taxon>Cichlidogyrus</taxon>
    </lineage>
</organism>
<dbReference type="SMART" id="SM00369">
    <property type="entry name" value="LRR_TYP"/>
    <property type="match status" value="2"/>
</dbReference>
<keyword evidence="4" id="KW-1133">Transmembrane helix</keyword>
<evidence type="ECO:0000313" key="8">
    <source>
        <dbReference type="Proteomes" id="UP001626550"/>
    </source>
</evidence>
<feature type="chain" id="PRO_5044891315" evidence="5">
    <location>
        <begin position="20"/>
        <end position="604"/>
    </location>
</feature>
<evidence type="ECO:0000256" key="1">
    <source>
        <dbReference type="ARBA" id="ARBA00022614"/>
    </source>
</evidence>
<dbReference type="InterPro" id="IPR000483">
    <property type="entry name" value="Cys-rich_flank_reg_C"/>
</dbReference>
<evidence type="ECO:0000256" key="2">
    <source>
        <dbReference type="ARBA" id="ARBA00022729"/>
    </source>
</evidence>
<dbReference type="SUPFAM" id="SSF52058">
    <property type="entry name" value="L domain-like"/>
    <property type="match status" value="1"/>
</dbReference>
<keyword evidence="2 5" id="KW-0732">Signal</keyword>
<dbReference type="SMART" id="SM00082">
    <property type="entry name" value="LRRCT"/>
    <property type="match status" value="1"/>
</dbReference>
<gene>
    <name evidence="7" type="primary">LRFN5</name>
    <name evidence="7" type="ORF">Ciccas_002234</name>
</gene>
<evidence type="ECO:0000256" key="4">
    <source>
        <dbReference type="SAM" id="Phobius"/>
    </source>
</evidence>
<dbReference type="PANTHER" id="PTHR24369">
    <property type="entry name" value="ANTIGEN BSP, PUTATIVE-RELATED"/>
    <property type="match status" value="1"/>
</dbReference>
<feature type="domain" description="Ig-like" evidence="6">
    <location>
        <begin position="240"/>
        <end position="341"/>
    </location>
</feature>
<dbReference type="Proteomes" id="UP001626550">
    <property type="component" value="Unassembled WGS sequence"/>
</dbReference>
<keyword evidence="3" id="KW-0677">Repeat</keyword>
<keyword evidence="1" id="KW-0433">Leucine-rich repeat</keyword>
<dbReference type="Gene3D" id="3.80.10.10">
    <property type="entry name" value="Ribonuclease Inhibitor"/>
    <property type="match status" value="2"/>
</dbReference>
<dbReference type="AlphaFoldDB" id="A0ABD2QIF1"/>
<name>A0ABD2QIF1_9PLAT</name>
<keyword evidence="4" id="KW-0812">Transmembrane</keyword>
<proteinExistence type="predicted"/>
<keyword evidence="8" id="KW-1185">Reference proteome</keyword>
<feature type="signal peptide" evidence="5">
    <location>
        <begin position="1"/>
        <end position="19"/>
    </location>
</feature>
<dbReference type="InterPro" id="IPR001611">
    <property type="entry name" value="Leu-rich_rpt"/>
</dbReference>
<evidence type="ECO:0000259" key="6">
    <source>
        <dbReference type="PROSITE" id="PS50835"/>
    </source>
</evidence>
<feature type="transmembrane region" description="Helical" evidence="4">
    <location>
        <begin position="383"/>
        <end position="406"/>
    </location>
</feature>
<dbReference type="PANTHER" id="PTHR24369:SF210">
    <property type="entry name" value="CHAOPTIN-RELATED"/>
    <property type="match status" value="1"/>
</dbReference>
<dbReference type="EMBL" id="JBJKFK010000170">
    <property type="protein sequence ID" value="KAL3319107.1"/>
    <property type="molecule type" value="Genomic_DNA"/>
</dbReference>
<dbReference type="InterPro" id="IPR003591">
    <property type="entry name" value="Leu-rich_rpt_typical-subtyp"/>
</dbReference>
<dbReference type="PROSITE" id="PS50835">
    <property type="entry name" value="IG_LIKE"/>
    <property type="match status" value="1"/>
</dbReference>
<dbReference type="InterPro" id="IPR032675">
    <property type="entry name" value="LRR_dom_sf"/>
</dbReference>
<comment type="caution">
    <text evidence="7">The sequence shown here is derived from an EMBL/GenBank/DDBJ whole genome shotgun (WGS) entry which is preliminary data.</text>
</comment>
<evidence type="ECO:0000313" key="7">
    <source>
        <dbReference type="EMBL" id="KAL3319107.1"/>
    </source>
</evidence>
<evidence type="ECO:0000256" key="3">
    <source>
        <dbReference type="ARBA" id="ARBA00022737"/>
    </source>
</evidence>
<evidence type="ECO:0000256" key="5">
    <source>
        <dbReference type="SAM" id="SignalP"/>
    </source>
</evidence>
<sequence>MLMSLLTVLLASFMPQCKAESLPKDCTNVMSKILTCKACEIDLTRNYDDLDKSLIVTIVLLSISQSQTVLSPRNFSDFSALETLSITKSNIRTIERGTFQSLSSLKKLDLSGNLLHLGDGVFQGLQLQSLKLANCGLSKLTMQFLQTGANIVDLSSNRISTVEDRVKERMQNGNMAVNLGNNPLHCSCDMYWLSEWLQKRQAQRGSSKDEESLGDFVCATPMKLHSQRLPLNRSVFCPPPRITQLDVRLLDDSSQVLMAELTCFAQGSETPQLSWLLPGSDNPQKGFSQNPRKIKVDEPLYEAFSSVKVALDISTGSQFKCIAEAPYSPQSEATIVDLNLSASDLLKRSKSSQPNATHSTKSPPVSISNSNYFYAKQYSLFELIGAIAATFICTMLFLYLMSYLCLHYRRKKNLCLKRSYKGEKPNDAGGSDSLLINSPDSSLLVGGNHNFGQMVKTMPPSRMTVGGPVPLPPIPTGFQPPTPMMNGQQEYIYNNAPSGEYDMPRQCVDYSTNTLSTTMPNNGSKTPSQGRVMMNNATSSRIPVAQMMQPPSLGSEFLASGTYLPCLTDPQTAAYYHALLAHTLSSNMAQNLEPKESSNENNNR</sequence>